<dbReference type="Pfam" id="PF01047">
    <property type="entry name" value="MarR"/>
    <property type="match status" value="1"/>
</dbReference>
<evidence type="ECO:0000256" key="2">
    <source>
        <dbReference type="ARBA" id="ARBA00023125"/>
    </source>
</evidence>
<dbReference type="Gene3D" id="1.10.10.10">
    <property type="entry name" value="Winged helix-like DNA-binding domain superfamily/Winged helix DNA-binding domain"/>
    <property type="match status" value="1"/>
</dbReference>
<accession>A0A1U7DKB8</accession>
<dbReference type="EMBL" id="CP019124">
    <property type="protein sequence ID" value="APX90318.1"/>
    <property type="molecule type" value="Genomic_DNA"/>
</dbReference>
<dbReference type="SUPFAM" id="SSF46785">
    <property type="entry name" value="Winged helix' DNA-binding domain"/>
    <property type="match status" value="1"/>
</dbReference>
<keyword evidence="1" id="KW-0805">Transcription regulation</keyword>
<evidence type="ECO:0000313" key="4">
    <source>
        <dbReference type="EMBL" id="APX90318.1"/>
    </source>
</evidence>
<dbReference type="AlphaFoldDB" id="A0A1U7DKB8"/>
<dbReference type="InterPro" id="IPR036390">
    <property type="entry name" value="WH_DNA-bd_sf"/>
</dbReference>
<keyword evidence="2" id="KW-0238">DNA-binding</keyword>
<protein>
    <submittedName>
        <fullName evidence="4">MarR family transcriptional regulator</fullName>
    </submittedName>
</protein>
<name>A0A1U7DKB8_9RHOB</name>
<dbReference type="InterPro" id="IPR039422">
    <property type="entry name" value="MarR/SlyA-like"/>
</dbReference>
<evidence type="ECO:0000256" key="3">
    <source>
        <dbReference type="ARBA" id="ARBA00023163"/>
    </source>
</evidence>
<keyword evidence="3" id="KW-0804">Transcription</keyword>
<reference evidence="4 5" key="1">
    <citation type="submission" date="2017-01" db="EMBL/GenBank/DDBJ databases">
        <title>Genomic analysis of Xuhuaishuia manganoxidans DY6-4.</title>
        <authorList>
            <person name="Wang X."/>
        </authorList>
    </citation>
    <scope>NUCLEOTIDE SEQUENCE [LARGE SCALE GENOMIC DNA]</scope>
    <source>
        <strain evidence="4 5">DY6-4</strain>
    </source>
</reference>
<dbReference type="InterPro" id="IPR036388">
    <property type="entry name" value="WH-like_DNA-bd_sf"/>
</dbReference>
<accession>A0A2M9D4Y6</accession>
<dbReference type="InterPro" id="IPR023187">
    <property type="entry name" value="Tscrpt_reg_MarR-type_CS"/>
</dbReference>
<evidence type="ECO:0000256" key="1">
    <source>
        <dbReference type="ARBA" id="ARBA00023015"/>
    </source>
</evidence>
<gene>
    <name evidence="4" type="ORF">BV394_11755</name>
</gene>
<dbReference type="GO" id="GO:0003677">
    <property type="term" value="F:DNA binding"/>
    <property type="evidence" value="ECO:0007669"/>
    <property type="project" value="UniProtKB-KW"/>
</dbReference>
<dbReference type="PANTHER" id="PTHR33164">
    <property type="entry name" value="TRANSCRIPTIONAL REGULATOR, MARR FAMILY"/>
    <property type="match status" value="1"/>
</dbReference>
<dbReference type="OrthoDB" id="7349109at2"/>
<dbReference type="Proteomes" id="UP000187266">
    <property type="component" value="Chromosome"/>
</dbReference>
<sequence>MSDDQPISPTLPGHLIRRLHQLSTQIFAQRIKDAGSDLTPVQFAALDALAARPGIDQARLAEMIAKDRATIGGVVDRLEQKGLISREVSPEDKRARVVRLTPQGQATLSHLLPVVQELQRDILPGLSAAEYDQFLALVGKATRAAEAN</sequence>
<dbReference type="GO" id="GO:0003700">
    <property type="term" value="F:DNA-binding transcription factor activity"/>
    <property type="evidence" value="ECO:0007669"/>
    <property type="project" value="InterPro"/>
</dbReference>
<keyword evidence="5" id="KW-1185">Reference proteome</keyword>
<evidence type="ECO:0000313" key="5">
    <source>
        <dbReference type="Proteomes" id="UP000187266"/>
    </source>
</evidence>
<dbReference type="RefSeq" id="WP_076980336.1">
    <property type="nucleotide sequence ID" value="NZ_CP019124.1"/>
</dbReference>
<dbReference type="STRING" id="1267768.BV394_11755"/>
<dbReference type="PROSITE" id="PS50995">
    <property type="entry name" value="HTH_MARR_2"/>
    <property type="match status" value="1"/>
</dbReference>
<proteinExistence type="predicted"/>
<organism evidence="4 5">
    <name type="scientific">Brevirhabdus pacifica</name>
    <dbReference type="NCBI Taxonomy" id="1267768"/>
    <lineage>
        <taxon>Bacteria</taxon>
        <taxon>Pseudomonadati</taxon>
        <taxon>Pseudomonadota</taxon>
        <taxon>Alphaproteobacteria</taxon>
        <taxon>Rhodobacterales</taxon>
        <taxon>Paracoccaceae</taxon>
        <taxon>Brevirhabdus</taxon>
    </lineage>
</organism>
<dbReference type="InterPro" id="IPR000835">
    <property type="entry name" value="HTH_MarR-typ"/>
</dbReference>
<dbReference type="GO" id="GO:0006950">
    <property type="term" value="P:response to stress"/>
    <property type="evidence" value="ECO:0007669"/>
    <property type="project" value="TreeGrafter"/>
</dbReference>
<dbReference type="PANTHER" id="PTHR33164:SF95">
    <property type="entry name" value="TRANSCRIPTIONAL REGULATOR"/>
    <property type="match status" value="1"/>
</dbReference>
<dbReference type="PROSITE" id="PS01117">
    <property type="entry name" value="HTH_MARR_1"/>
    <property type="match status" value="1"/>
</dbReference>
<dbReference type="SMART" id="SM00347">
    <property type="entry name" value="HTH_MARR"/>
    <property type="match status" value="1"/>
</dbReference>
<dbReference type="PRINTS" id="PR00598">
    <property type="entry name" value="HTHMARR"/>
</dbReference>